<evidence type="ECO:0000313" key="3">
    <source>
        <dbReference type="Proteomes" id="UP000034081"/>
    </source>
</evidence>
<feature type="transmembrane region" description="Helical" evidence="1">
    <location>
        <begin position="7"/>
        <end position="25"/>
    </location>
</feature>
<keyword evidence="1" id="KW-0812">Transmembrane</keyword>
<dbReference type="AlphaFoldDB" id="A0A0G0L2X0"/>
<dbReference type="STRING" id="1618570.UT08_C0007G0030"/>
<accession>A0A0G0L2X0</accession>
<keyword evidence="1" id="KW-0472">Membrane</keyword>
<sequence>MDKYTKFFLATLLIVAVAIGGIWFYTNYGNANRKTTQVQQPSFPENPQKGDYGYKEEQTTVAIGTQGISKGSFVKVENGNIFVKEGTTQTQYPMTVDDVVLACTSQDLAAATELDYEQIARIKVTNAGEIGGLIPVNQAVVVFAQDVEGTLRVHTVAMDVADCPAE</sequence>
<protein>
    <submittedName>
        <fullName evidence="2">Uncharacterized protein</fullName>
    </submittedName>
</protein>
<gene>
    <name evidence="2" type="ORF">UT08_C0007G0030</name>
</gene>
<dbReference type="Proteomes" id="UP000034081">
    <property type="component" value="Unassembled WGS sequence"/>
</dbReference>
<name>A0A0G0L2X0_9BACT</name>
<organism evidence="2 3">
    <name type="scientific">Candidatus Woesebacteria bacterium GW2011_GWB1_38_8</name>
    <dbReference type="NCBI Taxonomy" id="1618570"/>
    <lineage>
        <taxon>Bacteria</taxon>
        <taxon>Candidatus Woeseibacteriota</taxon>
    </lineage>
</organism>
<keyword evidence="1" id="KW-1133">Transmembrane helix</keyword>
<dbReference type="EMBL" id="LBVL01000007">
    <property type="protein sequence ID" value="KKQ85357.1"/>
    <property type="molecule type" value="Genomic_DNA"/>
</dbReference>
<evidence type="ECO:0000256" key="1">
    <source>
        <dbReference type="SAM" id="Phobius"/>
    </source>
</evidence>
<comment type="caution">
    <text evidence="2">The sequence shown here is derived from an EMBL/GenBank/DDBJ whole genome shotgun (WGS) entry which is preliminary data.</text>
</comment>
<proteinExistence type="predicted"/>
<evidence type="ECO:0000313" key="2">
    <source>
        <dbReference type="EMBL" id="KKQ85357.1"/>
    </source>
</evidence>
<reference evidence="2 3" key="1">
    <citation type="journal article" date="2015" name="Nature">
        <title>rRNA introns, odd ribosomes, and small enigmatic genomes across a large radiation of phyla.</title>
        <authorList>
            <person name="Brown C.T."/>
            <person name="Hug L.A."/>
            <person name="Thomas B.C."/>
            <person name="Sharon I."/>
            <person name="Castelle C.J."/>
            <person name="Singh A."/>
            <person name="Wilkins M.J."/>
            <person name="Williams K.H."/>
            <person name="Banfield J.F."/>
        </authorList>
    </citation>
    <scope>NUCLEOTIDE SEQUENCE [LARGE SCALE GENOMIC DNA]</scope>
</reference>